<dbReference type="Proteomes" id="UP001055025">
    <property type="component" value="Unassembled WGS sequence"/>
</dbReference>
<reference evidence="1" key="1">
    <citation type="journal article" date="2022" name="Int. J. Syst. Evol. Microbiol.">
        <title>Granulimonas faecalis gen. nov., sp. nov., and Leptogranulimonas caecicola gen. nov., sp. nov., novel lactate-producing Atopobiaceae bacteria isolated from mouse intestines, and an emended description of the family Atopobiaceae.</title>
        <authorList>
            <person name="Morinaga K."/>
            <person name="Kusada H."/>
            <person name="Sakamoto S."/>
            <person name="Murakami T."/>
            <person name="Toyoda A."/>
            <person name="Mori H."/>
            <person name="Meng X.Y."/>
            <person name="Takashino M."/>
            <person name="Murotomi K."/>
            <person name="Tamaki H."/>
        </authorList>
    </citation>
    <scope>NUCLEOTIDE SEQUENCE</scope>
    <source>
        <strain evidence="1">OPF53</strain>
    </source>
</reference>
<proteinExistence type="predicted"/>
<evidence type="ECO:0000313" key="1">
    <source>
        <dbReference type="EMBL" id="GJM55555.1"/>
    </source>
</evidence>
<name>A0AAV5B430_9ACTN</name>
<organism evidence="1 2">
    <name type="scientific">Granulimonas faecalis</name>
    <dbReference type="NCBI Taxonomy" id="2894155"/>
    <lineage>
        <taxon>Bacteria</taxon>
        <taxon>Bacillati</taxon>
        <taxon>Actinomycetota</taxon>
        <taxon>Coriobacteriia</taxon>
        <taxon>Coriobacteriales</taxon>
        <taxon>Kribbibacteriaceae</taxon>
        <taxon>Granulimonas</taxon>
    </lineage>
</organism>
<dbReference type="AlphaFoldDB" id="A0AAV5B430"/>
<dbReference type="EMBL" id="BQKC01000001">
    <property type="protein sequence ID" value="GJM55555.1"/>
    <property type="molecule type" value="Genomic_DNA"/>
</dbReference>
<sequence length="141" mass="15830">MSRSVITLSAYQTTAERFFTTLVDHKVDLLLDVRLHNTNQLCGFTKQRDLAYFARVIAHCDYLHDVELAPSQELLQPYLHHDIDFDEYASGYRALIEGRGGIAIFDRDAGPHASVAILGTATKKRRSHAEVLAQMVAEATK</sequence>
<keyword evidence="2" id="KW-1185">Reference proteome</keyword>
<protein>
    <recommendedName>
        <fullName evidence="3">DUF488 domain-containing protein</fullName>
    </recommendedName>
</protein>
<dbReference type="RefSeq" id="WP_204408169.1">
    <property type="nucleotide sequence ID" value="NZ_BQKC01000001.1"/>
</dbReference>
<dbReference type="Pfam" id="PF04343">
    <property type="entry name" value="DUF488"/>
    <property type="match status" value="1"/>
</dbReference>
<comment type="caution">
    <text evidence="1">The sequence shown here is derived from an EMBL/GenBank/DDBJ whole genome shotgun (WGS) entry which is preliminary data.</text>
</comment>
<dbReference type="InterPro" id="IPR007438">
    <property type="entry name" value="DUF488"/>
</dbReference>
<evidence type="ECO:0000313" key="2">
    <source>
        <dbReference type="Proteomes" id="UP001055025"/>
    </source>
</evidence>
<accession>A0AAV5B430</accession>
<evidence type="ECO:0008006" key="3">
    <source>
        <dbReference type="Google" id="ProtNLM"/>
    </source>
</evidence>
<gene>
    <name evidence="1" type="ORF">ATOP_12100</name>
</gene>